<sequence length="203" mass="23081">MIKRLTKVLKLFKNQSSKEKNIKINRLAYIHNSTFEGHNYIDRLCKIRNCHFGKYSYVGFESDFNQVEIGNYCSISSNVKIGLGKHPTHLFSSSPVFYSNQNPFGLKSAYLKFDDQPQRTIIKNDVWIGANVVVKDGVTIGNGAVIATGAVVTKDVEPYTIVGGVPAQFMKKRFDDETIKKLQESQWWLKSHTELESVHFTVD</sequence>
<dbReference type="GO" id="GO:0016740">
    <property type="term" value="F:transferase activity"/>
    <property type="evidence" value="ECO:0007669"/>
    <property type="project" value="UniProtKB-KW"/>
</dbReference>
<dbReference type="SUPFAM" id="SSF51161">
    <property type="entry name" value="Trimeric LpxA-like enzymes"/>
    <property type="match status" value="1"/>
</dbReference>
<dbReference type="Gene3D" id="2.160.10.10">
    <property type="entry name" value="Hexapeptide repeat proteins"/>
    <property type="match status" value="1"/>
</dbReference>
<dbReference type="InterPro" id="IPR001451">
    <property type="entry name" value="Hexapep"/>
</dbReference>
<keyword evidence="2" id="KW-0677">Repeat</keyword>
<accession>A0A418JGF8</accession>
<reference evidence="3 4" key="1">
    <citation type="journal article" date="2016" name="Front. Microbiol.">
        <title>Comprehensive Phylogenetic Analysis of Bovine Non-aureus Staphylococci Species Based on Whole-Genome Sequencing.</title>
        <authorList>
            <person name="Naushad S."/>
            <person name="Barkema H.W."/>
            <person name="Luby C."/>
            <person name="Condas L.A."/>
            <person name="Nobrega D.B."/>
            <person name="Carson D.A."/>
            <person name="De Buck J."/>
        </authorList>
    </citation>
    <scope>NUCLEOTIDE SEQUENCE [LARGE SCALE GENOMIC DNA]</scope>
    <source>
        <strain evidence="3 4">SNUC 5959</strain>
    </source>
</reference>
<dbReference type="PANTHER" id="PTHR43300:SF11">
    <property type="entry name" value="ACETYLTRANSFERASE RV3034C-RELATED"/>
    <property type="match status" value="1"/>
</dbReference>
<proteinExistence type="predicted"/>
<evidence type="ECO:0000256" key="2">
    <source>
        <dbReference type="ARBA" id="ARBA00022737"/>
    </source>
</evidence>
<dbReference type="RefSeq" id="WP_119635825.1">
    <property type="nucleotide sequence ID" value="NZ_QXVO01000050.1"/>
</dbReference>
<name>A0A418JGF8_STAHY</name>
<dbReference type="PANTHER" id="PTHR43300">
    <property type="entry name" value="ACETYLTRANSFERASE"/>
    <property type="match status" value="1"/>
</dbReference>
<dbReference type="Pfam" id="PF00132">
    <property type="entry name" value="Hexapep"/>
    <property type="match status" value="1"/>
</dbReference>
<comment type="caution">
    <text evidence="3">The sequence shown here is derived from an EMBL/GenBank/DDBJ whole genome shotgun (WGS) entry which is preliminary data.</text>
</comment>
<dbReference type="Proteomes" id="UP000285625">
    <property type="component" value="Unassembled WGS sequence"/>
</dbReference>
<dbReference type="InterPro" id="IPR050179">
    <property type="entry name" value="Trans_hexapeptide_repeat"/>
</dbReference>
<organism evidence="3 4">
    <name type="scientific">Staphylococcus hyicus</name>
    <dbReference type="NCBI Taxonomy" id="1284"/>
    <lineage>
        <taxon>Bacteria</taxon>
        <taxon>Bacillati</taxon>
        <taxon>Bacillota</taxon>
        <taxon>Bacilli</taxon>
        <taxon>Bacillales</taxon>
        <taxon>Staphylococcaceae</taxon>
        <taxon>Staphylococcus</taxon>
    </lineage>
</organism>
<dbReference type="STRING" id="1284.SHYC_02155"/>
<dbReference type="InterPro" id="IPR011004">
    <property type="entry name" value="Trimer_LpxA-like_sf"/>
</dbReference>
<evidence type="ECO:0000313" key="4">
    <source>
        <dbReference type="Proteomes" id="UP000285625"/>
    </source>
</evidence>
<dbReference type="EMBL" id="QXVO01000050">
    <property type="protein sequence ID" value="RIO43097.1"/>
    <property type="molecule type" value="Genomic_DNA"/>
</dbReference>
<evidence type="ECO:0000256" key="1">
    <source>
        <dbReference type="ARBA" id="ARBA00022679"/>
    </source>
</evidence>
<dbReference type="CDD" id="cd03349">
    <property type="entry name" value="LbH_XAT"/>
    <property type="match status" value="1"/>
</dbReference>
<dbReference type="PROSITE" id="PS00101">
    <property type="entry name" value="HEXAPEP_TRANSFERASES"/>
    <property type="match status" value="1"/>
</dbReference>
<protein>
    <submittedName>
        <fullName evidence="3">Antibiotic acetyltransferase</fullName>
    </submittedName>
</protein>
<dbReference type="InterPro" id="IPR018357">
    <property type="entry name" value="Hexapep_transf_CS"/>
</dbReference>
<gene>
    <name evidence="3" type="ORF">BUZ57_11385</name>
</gene>
<evidence type="ECO:0000313" key="3">
    <source>
        <dbReference type="EMBL" id="RIO43097.1"/>
    </source>
</evidence>
<dbReference type="AlphaFoldDB" id="A0A418JGF8"/>
<keyword evidence="1 3" id="KW-0808">Transferase</keyword>